<reference evidence="4" key="1">
    <citation type="submission" date="2019-08" db="EMBL/GenBank/DDBJ databases">
        <authorList>
            <person name="Kucharzyk K."/>
            <person name="Murdoch R.W."/>
            <person name="Higgins S."/>
            <person name="Loffler F."/>
        </authorList>
    </citation>
    <scope>NUCLEOTIDE SEQUENCE</scope>
</reference>
<accession>A0A645BI84</accession>
<organism evidence="4">
    <name type="scientific">bioreactor metagenome</name>
    <dbReference type="NCBI Taxonomy" id="1076179"/>
    <lineage>
        <taxon>unclassified sequences</taxon>
        <taxon>metagenomes</taxon>
        <taxon>ecological metagenomes</taxon>
    </lineage>
</organism>
<feature type="domain" description="Nudix hydrolase" evidence="3">
    <location>
        <begin position="44"/>
        <end position="173"/>
    </location>
</feature>
<dbReference type="AlphaFoldDB" id="A0A645BI84"/>
<keyword evidence="2 4" id="KW-0378">Hydrolase</keyword>
<dbReference type="SUPFAM" id="SSF55811">
    <property type="entry name" value="Nudix"/>
    <property type="match status" value="1"/>
</dbReference>
<gene>
    <name evidence="4" type="primary">act_5</name>
    <name evidence="4" type="ORF">SDC9_108312</name>
</gene>
<dbReference type="GO" id="GO:0019693">
    <property type="term" value="P:ribose phosphate metabolic process"/>
    <property type="evidence" value="ECO:0007669"/>
    <property type="project" value="TreeGrafter"/>
</dbReference>
<dbReference type="InterPro" id="IPR015797">
    <property type="entry name" value="NUDIX_hydrolase-like_dom_sf"/>
</dbReference>
<dbReference type="InterPro" id="IPR020084">
    <property type="entry name" value="NUDIX_hydrolase_CS"/>
</dbReference>
<comment type="caution">
    <text evidence="4">The sequence shown here is derived from an EMBL/GenBank/DDBJ whole genome shotgun (WGS) entry which is preliminary data.</text>
</comment>
<name>A0A645BI84_9ZZZZ</name>
<evidence type="ECO:0000256" key="1">
    <source>
        <dbReference type="ARBA" id="ARBA00001946"/>
    </source>
</evidence>
<dbReference type="GO" id="GO:0005829">
    <property type="term" value="C:cytosol"/>
    <property type="evidence" value="ECO:0007669"/>
    <property type="project" value="TreeGrafter"/>
</dbReference>
<dbReference type="EC" id="3.-.-.-" evidence="4"/>
<dbReference type="PANTHER" id="PTHR11839">
    <property type="entry name" value="UDP/ADP-SUGAR PYROPHOSPHATASE"/>
    <property type="match status" value="1"/>
</dbReference>
<protein>
    <submittedName>
        <fullName evidence="4">Methanol dehydrogenase activator</fullName>
        <ecNumber evidence="4">3.-.-.-</ecNumber>
    </submittedName>
</protein>
<dbReference type="InterPro" id="IPR000086">
    <property type="entry name" value="NUDIX_hydrolase_dom"/>
</dbReference>
<dbReference type="Gene3D" id="3.90.79.10">
    <property type="entry name" value="Nucleoside Triphosphate Pyrophosphohydrolase"/>
    <property type="match status" value="1"/>
</dbReference>
<dbReference type="EMBL" id="VSSQ01018349">
    <property type="protein sequence ID" value="MPM61454.1"/>
    <property type="molecule type" value="Genomic_DNA"/>
</dbReference>
<evidence type="ECO:0000256" key="2">
    <source>
        <dbReference type="ARBA" id="ARBA00022801"/>
    </source>
</evidence>
<comment type="cofactor">
    <cofactor evidence="1">
        <name>Mg(2+)</name>
        <dbReference type="ChEBI" id="CHEBI:18420"/>
    </cofactor>
</comment>
<evidence type="ECO:0000313" key="4">
    <source>
        <dbReference type="EMBL" id="MPM61454.1"/>
    </source>
</evidence>
<dbReference type="PROSITE" id="PS51462">
    <property type="entry name" value="NUDIX"/>
    <property type="match status" value="1"/>
</dbReference>
<dbReference type="PANTHER" id="PTHR11839:SF18">
    <property type="entry name" value="NUDIX HYDROLASE DOMAIN-CONTAINING PROTEIN"/>
    <property type="match status" value="1"/>
</dbReference>
<dbReference type="GO" id="GO:0016787">
    <property type="term" value="F:hydrolase activity"/>
    <property type="evidence" value="ECO:0007669"/>
    <property type="project" value="UniProtKB-KW"/>
</dbReference>
<dbReference type="PROSITE" id="PS00893">
    <property type="entry name" value="NUDIX_BOX"/>
    <property type="match status" value="1"/>
</dbReference>
<proteinExistence type="predicted"/>
<sequence length="184" mass="20707">MRSSDSELIETPVSSEEIFRGKVVHLFRDTVRLPNGKTATRELMRHPGAAAVVPLTEDENVILVRQYRYPFAQVMLEIPAGKLDPGEEPLVCAKRELTEETGCEAAELVPLGVFYPSVAILDEKIHLYLARGLTFCAANPDDDEFLHVEQRPLREMVEAVMRGEVPDGKTQTAILKTWYYLHGK</sequence>
<dbReference type="Pfam" id="PF00293">
    <property type="entry name" value="NUDIX"/>
    <property type="match status" value="1"/>
</dbReference>
<evidence type="ECO:0000259" key="3">
    <source>
        <dbReference type="PROSITE" id="PS51462"/>
    </source>
</evidence>
<dbReference type="GO" id="GO:0006753">
    <property type="term" value="P:nucleoside phosphate metabolic process"/>
    <property type="evidence" value="ECO:0007669"/>
    <property type="project" value="TreeGrafter"/>
</dbReference>